<accession>A0A381YL02</accession>
<evidence type="ECO:0000313" key="7">
    <source>
        <dbReference type="EMBL" id="SVA77685.1"/>
    </source>
</evidence>
<organism evidence="7">
    <name type="scientific">marine metagenome</name>
    <dbReference type="NCBI Taxonomy" id="408172"/>
    <lineage>
        <taxon>unclassified sequences</taxon>
        <taxon>metagenomes</taxon>
        <taxon>ecological metagenomes</taxon>
    </lineage>
</organism>
<name>A0A381YL02_9ZZZZ</name>
<evidence type="ECO:0000256" key="2">
    <source>
        <dbReference type="ARBA" id="ARBA00022692"/>
    </source>
</evidence>
<keyword evidence="3 5" id="KW-1133">Transmembrane helix</keyword>
<reference evidence="7" key="1">
    <citation type="submission" date="2018-05" db="EMBL/GenBank/DDBJ databases">
        <authorList>
            <person name="Lanie J.A."/>
            <person name="Ng W.-L."/>
            <person name="Kazmierczak K.M."/>
            <person name="Andrzejewski T.M."/>
            <person name="Davidsen T.M."/>
            <person name="Wayne K.J."/>
            <person name="Tettelin H."/>
            <person name="Glass J.I."/>
            <person name="Rusch D."/>
            <person name="Podicherti R."/>
            <person name="Tsui H.-C.T."/>
            <person name="Winkler M.E."/>
        </authorList>
    </citation>
    <scope>NUCLEOTIDE SEQUENCE</scope>
</reference>
<evidence type="ECO:0000256" key="3">
    <source>
        <dbReference type="ARBA" id="ARBA00022989"/>
    </source>
</evidence>
<dbReference type="InterPro" id="IPR052522">
    <property type="entry name" value="ABC-2_transport_permease"/>
</dbReference>
<feature type="domain" description="ABC transmembrane type-2" evidence="6">
    <location>
        <begin position="110"/>
        <end position="188"/>
    </location>
</feature>
<dbReference type="GO" id="GO:0005886">
    <property type="term" value="C:plasma membrane"/>
    <property type="evidence" value="ECO:0007669"/>
    <property type="project" value="TreeGrafter"/>
</dbReference>
<feature type="transmembrane region" description="Helical" evidence="5">
    <location>
        <begin position="44"/>
        <end position="69"/>
    </location>
</feature>
<comment type="subcellular location">
    <subcellularLocation>
        <location evidence="1">Membrane</location>
        <topology evidence="1">Multi-pass membrane protein</topology>
    </subcellularLocation>
</comment>
<dbReference type="PANTHER" id="PTHR43332:SF1">
    <property type="entry name" value="TRANSPORT PERMEASE PROTEIN"/>
    <property type="match status" value="1"/>
</dbReference>
<evidence type="ECO:0000259" key="6">
    <source>
        <dbReference type="PROSITE" id="PS51012"/>
    </source>
</evidence>
<evidence type="ECO:0000256" key="4">
    <source>
        <dbReference type="ARBA" id="ARBA00023136"/>
    </source>
</evidence>
<dbReference type="InterPro" id="IPR013525">
    <property type="entry name" value="ABC2_TM"/>
</dbReference>
<feature type="transmembrane region" description="Helical" evidence="5">
    <location>
        <begin position="163"/>
        <end position="185"/>
    </location>
</feature>
<gene>
    <name evidence="7" type="ORF">METZ01_LOCUS130539</name>
</gene>
<dbReference type="PROSITE" id="PS51012">
    <property type="entry name" value="ABC_TM2"/>
    <property type="match status" value="1"/>
</dbReference>
<dbReference type="InterPro" id="IPR047817">
    <property type="entry name" value="ABC2_TM_bact-type"/>
</dbReference>
<feature type="transmembrane region" description="Helical" evidence="5">
    <location>
        <begin position="107"/>
        <end position="128"/>
    </location>
</feature>
<evidence type="ECO:0000256" key="1">
    <source>
        <dbReference type="ARBA" id="ARBA00004141"/>
    </source>
</evidence>
<evidence type="ECO:0000256" key="5">
    <source>
        <dbReference type="SAM" id="Phobius"/>
    </source>
</evidence>
<dbReference type="EMBL" id="UINC01018484">
    <property type="protein sequence ID" value="SVA77685.1"/>
    <property type="molecule type" value="Genomic_DNA"/>
</dbReference>
<proteinExistence type="predicted"/>
<feature type="transmembrane region" description="Helical" evidence="5">
    <location>
        <begin position="140"/>
        <end position="157"/>
    </location>
</feature>
<dbReference type="GO" id="GO:0140359">
    <property type="term" value="F:ABC-type transporter activity"/>
    <property type="evidence" value="ECO:0007669"/>
    <property type="project" value="InterPro"/>
</dbReference>
<dbReference type="Pfam" id="PF01061">
    <property type="entry name" value="ABC2_membrane"/>
    <property type="match status" value="1"/>
</dbReference>
<dbReference type="AlphaFoldDB" id="A0A381YL02"/>
<keyword evidence="4 5" id="KW-0472">Membrane</keyword>
<protein>
    <recommendedName>
        <fullName evidence="6">ABC transmembrane type-2 domain-containing protein</fullName>
    </recommendedName>
</protein>
<dbReference type="PANTHER" id="PTHR43332">
    <property type="entry name" value="INNER MEMBRANE TRANSPORT PERMEASE YADH-RELATED"/>
    <property type="match status" value="1"/>
</dbReference>
<sequence length="193" mass="21341">PGLIMMTILQNAFANSASSIGQAKSQGNIVDVLMAPLSDFELTIGYVGGSVARGLICGLITSIGFLFFISLEVYSFLALIFYAIMGSLMMGSLGTIVGIWADKWDQQQGITNFIVLPMTFLSGTFYSISRLPEFWQNFTIFNPFFYNIDGFRFAFIGKSDSSLIVGSITLIIINFILILLCYLMFRSGYKLKS</sequence>
<keyword evidence="2 5" id="KW-0812">Transmembrane</keyword>
<feature type="transmembrane region" description="Helical" evidence="5">
    <location>
        <begin position="76"/>
        <end position="101"/>
    </location>
</feature>
<feature type="non-terminal residue" evidence="7">
    <location>
        <position position="1"/>
    </location>
</feature>